<dbReference type="Gene3D" id="2.40.50.100">
    <property type="match status" value="1"/>
</dbReference>
<proteinExistence type="inferred from homology"/>
<dbReference type="RefSeq" id="WP_188982453.1">
    <property type="nucleotide sequence ID" value="NZ_BMPO01000003.1"/>
</dbReference>
<dbReference type="InterPro" id="IPR058637">
    <property type="entry name" value="YknX-like_C"/>
</dbReference>
<dbReference type="Pfam" id="PF25944">
    <property type="entry name" value="Beta-barrel_RND"/>
    <property type="match status" value="1"/>
</dbReference>
<comment type="similarity">
    <text evidence="3">Belongs to the membrane fusion protein (MFP) (TC 8.A.1) family.</text>
</comment>
<evidence type="ECO:0000256" key="3">
    <source>
        <dbReference type="ARBA" id="ARBA00009477"/>
    </source>
</evidence>
<evidence type="ECO:0000259" key="11">
    <source>
        <dbReference type="Pfam" id="PF25944"/>
    </source>
</evidence>
<keyword evidence="4" id="KW-1003">Cell membrane</keyword>
<dbReference type="PANTHER" id="PTHR30469">
    <property type="entry name" value="MULTIDRUG RESISTANCE PROTEIN MDTA"/>
    <property type="match status" value="1"/>
</dbReference>
<feature type="transmembrane region" description="Helical" evidence="8">
    <location>
        <begin position="7"/>
        <end position="24"/>
    </location>
</feature>
<evidence type="ECO:0000256" key="2">
    <source>
        <dbReference type="ARBA" id="ARBA00004635"/>
    </source>
</evidence>
<keyword evidence="8" id="KW-1133">Transmembrane helix</keyword>
<organism evidence="13 14">
    <name type="scientific">Pseudomonas matsuisoli</name>
    <dbReference type="NCBI Taxonomy" id="1515666"/>
    <lineage>
        <taxon>Bacteria</taxon>
        <taxon>Pseudomonadati</taxon>
        <taxon>Pseudomonadota</taxon>
        <taxon>Gammaproteobacteria</taxon>
        <taxon>Pseudomonadales</taxon>
        <taxon>Pseudomonadaceae</taxon>
        <taxon>Pseudomonas</taxon>
    </lineage>
</organism>
<dbReference type="Pfam" id="PF25876">
    <property type="entry name" value="HH_MFP_RND"/>
    <property type="match status" value="1"/>
</dbReference>
<keyword evidence="5" id="KW-0997">Cell inner membrane</keyword>
<feature type="domain" description="Multidrug resistance protein MdtA-like beta-barrel" evidence="11">
    <location>
        <begin position="211"/>
        <end position="293"/>
    </location>
</feature>
<dbReference type="Gene3D" id="2.40.420.20">
    <property type="match status" value="1"/>
</dbReference>
<keyword evidence="6" id="KW-0175">Coiled coil</keyword>
<feature type="domain" description="Multidrug resistance protein MdtA-like alpha-helical hairpin" evidence="9">
    <location>
        <begin position="105"/>
        <end position="174"/>
    </location>
</feature>
<feature type="domain" description="Multidrug resistance protein MdtA-like barrel-sandwich hybrid" evidence="10">
    <location>
        <begin position="64"/>
        <end position="203"/>
    </location>
</feature>
<dbReference type="GO" id="GO:0015562">
    <property type="term" value="F:efflux transmembrane transporter activity"/>
    <property type="evidence" value="ECO:0007669"/>
    <property type="project" value="TreeGrafter"/>
</dbReference>
<dbReference type="Gene3D" id="2.40.30.170">
    <property type="match status" value="1"/>
</dbReference>
<evidence type="ECO:0000259" key="12">
    <source>
        <dbReference type="Pfam" id="PF25989"/>
    </source>
</evidence>
<reference evidence="13" key="1">
    <citation type="journal article" date="2014" name="Int. J. Syst. Evol. Microbiol.">
        <title>Complete genome sequence of Corynebacterium casei LMG S-19264T (=DSM 44701T), isolated from a smear-ripened cheese.</title>
        <authorList>
            <consortium name="US DOE Joint Genome Institute (JGI-PGF)"/>
            <person name="Walter F."/>
            <person name="Albersmeier A."/>
            <person name="Kalinowski J."/>
            <person name="Ruckert C."/>
        </authorList>
    </citation>
    <scope>NUCLEOTIDE SEQUENCE</scope>
    <source>
        <strain evidence="13">JCM 30078</strain>
    </source>
</reference>
<gene>
    <name evidence="13" type="ORF">GCM10009304_14050</name>
</gene>
<evidence type="ECO:0000313" key="13">
    <source>
        <dbReference type="EMBL" id="GGJ89617.1"/>
    </source>
</evidence>
<keyword evidence="8" id="KW-0812">Transmembrane</keyword>
<dbReference type="Proteomes" id="UP000635983">
    <property type="component" value="Unassembled WGS sequence"/>
</dbReference>
<evidence type="ECO:0000259" key="9">
    <source>
        <dbReference type="Pfam" id="PF25876"/>
    </source>
</evidence>
<evidence type="ECO:0000256" key="7">
    <source>
        <dbReference type="ARBA" id="ARBA00023136"/>
    </source>
</evidence>
<evidence type="ECO:0000313" key="14">
    <source>
        <dbReference type="Proteomes" id="UP000635983"/>
    </source>
</evidence>
<dbReference type="InterPro" id="IPR006143">
    <property type="entry name" value="RND_pump_MFP"/>
</dbReference>
<dbReference type="Gene3D" id="1.10.287.470">
    <property type="entry name" value="Helix hairpin bin"/>
    <property type="match status" value="1"/>
</dbReference>
<feature type="domain" description="YknX-like C-terminal permuted SH3-like" evidence="12">
    <location>
        <begin position="299"/>
        <end position="364"/>
    </location>
</feature>
<dbReference type="SUPFAM" id="SSF111369">
    <property type="entry name" value="HlyD-like secretion proteins"/>
    <property type="match status" value="1"/>
</dbReference>
<protein>
    <submittedName>
        <fullName evidence="13">Resistance-nodulation-cell division (RND) efflux membrane fusion protein</fullName>
    </submittedName>
</protein>
<evidence type="ECO:0000256" key="5">
    <source>
        <dbReference type="ARBA" id="ARBA00022519"/>
    </source>
</evidence>
<dbReference type="Pfam" id="PF25989">
    <property type="entry name" value="YknX_C"/>
    <property type="match status" value="1"/>
</dbReference>
<keyword evidence="7 8" id="KW-0472">Membrane</keyword>
<evidence type="ECO:0000256" key="8">
    <source>
        <dbReference type="SAM" id="Phobius"/>
    </source>
</evidence>
<reference evidence="13" key="2">
    <citation type="submission" date="2020-09" db="EMBL/GenBank/DDBJ databases">
        <authorList>
            <person name="Sun Q."/>
            <person name="Ohkuma M."/>
        </authorList>
    </citation>
    <scope>NUCLEOTIDE SEQUENCE</scope>
    <source>
        <strain evidence="13">JCM 30078</strain>
    </source>
</reference>
<dbReference type="EMBL" id="BMPO01000003">
    <property type="protein sequence ID" value="GGJ89617.1"/>
    <property type="molecule type" value="Genomic_DNA"/>
</dbReference>
<dbReference type="PANTHER" id="PTHR30469:SF12">
    <property type="entry name" value="MULTIDRUG RESISTANCE PROTEIN MDTA"/>
    <property type="match status" value="1"/>
</dbReference>
<evidence type="ECO:0000256" key="6">
    <source>
        <dbReference type="ARBA" id="ARBA00023054"/>
    </source>
</evidence>
<evidence type="ECO:0000256" key="4">
    <source>
        <dbReference type="ARBA" id="ARBA00022475"/>
    </source>
</evidence>
<comment type="subcellular location">
    <subcellularLocation>
        <location evidence="1">Cell inner membrane</location>
    </subcellularLocation>
    <subcellularLocation>
        <location evidence="2">Membrane</location>
        <topology evidence="2">Lipid-anchor</topology>
    </subcellularLocation>
</comment>
<dbReference type="AlphaFoldDB" id="A0A917PSL5"/>
<dbReference type="InterPro" id="IPR058626">
    <property type="entry name" value="MdtA-like_b-barrel"/>
</dbReference>
<name>A0A917PSL5_9PSED</name>
<keyword evidence="14" id="KW-1185">Reference proteome</keyword>
<dbReference type="NCBIfam" id="TIGR01730">
    <property type="entry name" value="RND_mfp"/>
    <property type="match status" value="1"/>
</dbReference>
<sequence>MPRVRMILFIVVLTAVIAGVYFWITREPQPTSAADTSVPVEVARVERRDVPMLIRSLGFVRALRSIDIRPQVGGMLVELPATEGKVVKRGDLLARIDDRAILASLRQAEAERNVTRAELNIARLDLKRYENLVRDRAAPAQTLDQQKALVAQLEATLATREATVAAAQVQMSYTRIVSPTDGRVGIRNAYEGSVVSTNDTTGLFSVVQTQPISVEASLPQSRLPELQRMLARPEGARVQAFAQDGGQPIAEGRLTLIDNRVAVDSGTIRVRAHFDNDDERLWPDQSVLVTLEAEVLEGALVVPSRALRQGSNGPFVWLVTDGRAVTKAVHVRHQTDDIAVIDNVEVGDEVVVDGQARLRPGVAVSRVGDESVAEPGA</sequence>
<evidence type="ECO:0000256" key="1">
    <source>
        <dbReference type="ARBA" id="ARBA00004533"/>
    </source>
</evidence>
<dbReference type="GO" id="GO:1990281">
    <property type="term" value="C:efflux pump complex"/>
    <property type="evidence" value="ECO:0007669"/>
    <property type="project" value="TreeGrafter"/>
</dbReference>
<accession>A0A917PSL5</accession>
<dbReference type="InterPro" id="IPR058624">
    <property type="entry name" value="MdtA-like_HH"/>
</dbReference>
<dbReference type="Pfam" id="PF25917">
    <property type="entry name" value="BSH_RND"/>
    <property type="match status" value="1"/>
</dbReference>
<comment type="caution">
    <text evidence="13">The sequence shown here is derived from an EMBL/GenBank/DDBJ whole genome shotgun (WGS) entry which is preliminary data.</text>
</comment>
<dbReference type="InterPro" id="IPR058625">
    <property type="entry name" value="MdtA-like_BSH"/>
</dbReference>
<evidence type="ECO:0000259" key="10">
    <source>
        <dbReference type="Pfam" id="PF25917"/>
    </source>
</evidence>